<evidence type="ECO:0000256" key="1">
    <source>
        <dbReference type="SAM" id="Phobius"/>
    </source>
</evidence>
<evidence type="ECO:0000313" key="3">
    <source>
        <dbReference type="EMBL" id="EMZ35309.1"/>
    </source>
</evidence>
<organism evidence="3 4">
    <name type="scientific">Eubacterium plexicaudatum ASF492</name>
    <dbReference type="NCBI Taxonomy" id="1235802"/>
    <lineage>
        <taxon>Bacteria</taxon>
        <taxon>Bacillati</taxon>
        <taxon>Bacillota</taxon>
        <taxon>Clostridia</taxon>
        <taxon>Eubacteriales</taxon>
        <taxon>Eubacteriaceae</taxon>
        <taxon>Eubacterium</taxon>
    </lineage>
</organism>
<feature type="transmembrane region" description="Helical" evidence="1">
    <location>
        <begin position="92"/>
        <end position="112"/>
    </location>
</feature>
<dbReference type="AlphaFoldDB" id="N2BEN6"/>
<protein>
    <recommendedName>
        <fullName evidence="2">CAAX prenyl protease 2/Lysostaphin resistance protein A-like domain-containing protein</fullName>
    </recommendedName>
</protein>
<keyword evidence="1" id="KW-0472">Membrane</keyword>
<dbReference type="PATRIC" id="fig|1235802.3.peg.1076"/>
<evidence type="ECO:0000313" key="4">
    <source>
        <dbReference type="Proteomes" id="UP000012589"/>
    </source>
</evidence>
<name>N2BEN6_9FIRM</name>
<dbReference type="STRING" id="1235802.C823_01002"/>
<proteinExistence type="predicted"/>
<feature type="domain" description="CAAX prenyl protease 2/Lysostaphin resistance protein A-like" evidence="2">
    <location>
        <begin position="3"/>
        <end position="74"/>
    </location>
</feature>
<comment type="caution">
    <text evidence="3">The sequence shown here is derived from an EMBL/GenBank/DDBJ whole genome shotgun (WGS) entry which is preliminary data.</text>
</comment>
<keyword evidence="1" id="KW-1133">Transmembrane helix</keyword>
<reference evidence="3 4" key="1">
    <citation type="journal article" date="2014" name="Genome Announc.">
        <title>Draft genome sequences of the altered schaedler flora, a defined bacterial community from gnotobiotic mice.</title>
        <authorList>
            <person name="Wannemuehler M.J."/>
            <person name="Overstreet A.M."/>
            <person name="Ward D.V."/>
            <person name="Phillips G.J."/>
        </authorList>
    </citation>
    <scope>NUCLEOTIDE SEQUENCE [LARGE SCALE GENOMIC DNA]</scope>
    <source>
        <strain evidence="3 4">ASF492</strain>
    </source>
</reference>
<dbReference type="EMBL" id="AQFT01000029">
    <property type="protein sequence ID" value="EMZ35309.1"/>
    <property type="molecule type" value="Genomic_DNA"/>
</dbReference>
<keyword evidence="1" id="KW-0812">Transmembrane</keyword>
<dbReference type="Pfam" id="PF02517">
    <property type="entry name" value="Rce1-like"/>
    <property type="match status" value="1"/>
</dbReference>
<dbReference type="GO" id="GO:0004175">
    <property type="term" value="F:endopeptidase activity"/>
    <property type="evidence" value="ECO:0007669"/>
    <property type="project" value="UniProtKB-ARBA"/>
</dbReference>
<feature type="transmembrane region" description="Helical" evidence="1">
    <location>
        <begin position="31"/>
        <end position="57"/>
    </location>
</feature>
<evidence type="ECO:0000259" key="2">
    <source>
        <dbReference type="Pfam" id="PF02517"/>
    </source>
</evidence>
<dbReference type="eggNOG" id="COG1266">
    <property type="taxonomic scope" value="Bacteria"/>
</dbReference>
<dbReference type="InterPro" id="IPR003675">
    <property type="entry name" value="Rce1/LyrA-like_dom"/>
</dbReference>
<sequence>MKANYIAAFLFGVWHIVMPIRSYINGEMSFAAMLLMGIGYMILAGIMGIKWGLLYYITGNLWAGLGDHLFNNTVATNMLHVVSLKGTDELQIVRIMAAQIISFVFVLMVYYYKNRNGN</sequence>
<feature type="transmembrane region" description="Helical" evidence="1">
    <location>
        <begin position="6"/>
        <end position="24"/>
    </location>
</feature>
<keyword evidence="4" id="KW-1185">Reference proteome</keyword>
<dbReference type="Proteomes" id="UP000012589">
    <property type="component" value="Unassembled WGS sequence"/>
</dbReference>
<accession>N2BEN6</accession>
<dbReference type="GO" id="GO:0080120">
    <property type="term" value="P:CAAX-box protein maturation"/>
    <property type="evidence" value="ECO:0007669"/>
    <property type="project" value="UniProtKB-ARBA"/>
</dbReference>
<dbReference type="HOGENOM" id="CLU_167471_0_0_9"/>
<gene>
    <name evidence="3" type="ORF">C823_01002</name>
</gene>